<dbReference type="InterPro" id="IPR008756">
    <property type="entry name" value="Peptidase_M56"/>
</dbReference>
<dbReference type="OrthoDB" id="7743548at2"/>
<dbReference type="InterPro" id="IPR052173">
    <property type="entry name" value="Beta-lactam_resp_regulator"/>
</dbReference>
<dbReference type="PANTHER" id="PTHR34978">
    <property type="entry name" value="POSSIBLE SENSOR-TRANSDUCER PROTEIN BLAR"/>
    <property type="match status" value="1"/>
</dbReference>
<dbReference type="CDD" id="cd07341">
    <property type="entry name" value="M56_BlaR1_MecR1_like"/>
    <property type="match status" value="1"/>
</dbReference>
<protein>
    <submittedName>
        <fullName evidence="1">Uncharacterized protein</fullName>
    </submittedName>
</protein>
<sequence>MIPPFWNALSGLAADAAQRAGVLALQSTLLLALGLALGWLLRRRGAACASLIARATLLLTMGVLILSPAVSDHPAPLMVAAPPISITASASAAGAVSAPRWNPEAPPPAEKPFVEEPPVPWTRLPGMGAVAVIGVWLLGAVFLLARLLRAAMALSRLRQECDPVTRGPVVVAAAELCAFAGAPPIEIRAGDAIETPFLSGILRATLWIPASLESDPGSICLPAVLAHEREHWRRRDCAWLLASRIATALLWPQPLLWLLCRAMEQSSEDLCDQEALAAPGVVPREYADCLLKIAEARTVRPQALGVGVVSFRSTLGRRILQILDGAAHRVRVPAPLRAALILGLTAAAVVTLAAVAAQTDYGWRPEPGYARRFTLAARQGWSVEPVRYLPGNAQPRPLTPEARRAALQSSKELETACSTLGLSMEPGHGPPIELKRSLEALLAKDPHSAQIQYLLAAWFWQNGEQPQSRALLASALAAAPTILAGRVQYADGRPIAGYELGMGIGYPAPPGDSSQGEEMAFQTWPIWTDEDGCFYLPVYSAGCRWYGWADRSQNGLNGAPPSVTDRVKQTMSVAMPGYGRGWCSFRAKIGALPPLVARPYVEWGSETPPRGTYERPTSISGDHLRITWKSYPQASSYQMEILEAYHPRPNVTMGSSTPSEPSFEPLLQSSLFAAGSSERALEMRLNGRNPILHRRSIYTMTVSACGKDGILAKSQPFYFSPSQGLLPLPLRVTSLQGYLPSGVRIDRIEHKGNAIVVTGEGELSLRAWEALTQTRWFDLPLSKAGSGAADKGFQMEYGDGG</sequence>
<accession>A0A402CUR9</accession>
<dbReference type="EMBL" id="AP025739">
    <property type="protein sequence ID" value="BDI29075.1"/>
    <property type="molecule type" value="Genomic_DNA"/>
</dbReference>
<reference evidence="1 2" key="1">
    <citation type="journal article" date="2019" name="Int. J. Syst. Evol. Microbiol.">
        <title>Capsulimonas corticalis gen. nov., sp. nov., an aerobic capsulated bacterium, of a novel bacterial order, Capsulimonadales ord. nov., of the class Armatimonadia of the phylum Armatimonadetes.</title>
        <authorList>
            <person name="Li J."/>
            <person name="Kudo C."/>
            <person name="Tonouchi A."/>
        </authorList>
    </citation>
    <scope>NUCLEOTIDE SEQUENCE [LARGE SCALE GENOMIC DNA]</scope>
    <source>
        <strain evidence="1 2">AX-7</strain>
    </source>
</reference>
<dbReference type="AlphaFoldDB" id="A0A402CUR9"/>
<dbReference type="KEGG" id="ccot:CCAX7_11260"/>
<evidence type="ECO:0000313" key="1">
    <source>
        <dbReference type="EMBL" id="BDI29075.1"/>
    </source>
</evidence>
<name>A0A402CUR9_9BACT</name>
<evidence type="ECO:0000313" key="2">
    <source>
        <dbReference type="Proteomes" id="UP000287394"/>
    </source>
</evidence>
<dbReference type="Pfam" id="PF05569">
    <property type="entry name" value="Peptidase_M56"/>
    <property type="match status" value="1"/>
</dbReference>
<dbReference type="RefSeq" id="WP_119321121.1">
    <property type="nucleotide sequence ID" value="NZ_AP025739.1"/>
</dbReference>
<dbReference type="PANTHER" id="PTHR34978:SF3">
    <property type="entry name" value="SLR0241 PROTEIN"/>
    <property type="match status" value="1"/>
</dbReference>
<organism evidence="1 2">
    <name type="scientific">Capsulimonas corticalis</name>
    <dbReference type="NCBI Taxonomy" id="2219043"/>
    <lineage>
        <taxon>Bacteria</taxon>
        <taxon>Bacillati</taxon>
        <taxon>Armatimonadota</taxon>
        <taxon>Armatimonadia</taxon>
        <taxon>Capsulimonadales</taxon>
        <taxon>Capsulimonadaceae</taxon>
        <taxon>Capsulimonas</taxon>
    </lineage>
</organism>
<proteinExistence type="predicted"/>
<dbReference type="Proteomes" id="UP000287394">
    <property type="component" value="Chromosome"/>
</dbReference>
<keyword evidence="2" id="KW-1185">Reference proteome</keyword>
<gene>
    <name evidence="1" type="ORF">CCAX7_11260</name>
</gene>